<feature type="non-terminal residue" evidence="2">
    <location>
        <position position="197"/>
    </location>
</feature>
<feature type="compositionally biased region" description="Polar residues" evidence="1">
    <location>
        <begin position="186"/>
        <end position="197"/>
    </location>
</feature>
<dbReference type="Proteomes" id="UP000605201">
    <property type="component" value="Unassembled WGS sequence"/>
</dbReference>
<protein>
    <submittedName>
        <fullName evidence="2">Uncharacterized protein</fullName>
    </submittedName>
</protein>
<name>A0A8J6NZI1_9BACT</name>
<dbReference type="AlphaFoldDB" id="A0A8J6NZI1"/>
<evidence type="ECO:0000256" key="1">
    <source>
        <dbReference type="SAM" id="MobiDB-lite"/>
    </source>
</evidence>
<organism evidence="2 3">
    <name type="scientific">Candidatus Desulfatibia vada</name>
    <dbReference type="NCBI Taxonomy" id="2841696"/>
    <lineage>
        <taxon>Bacteria</taxon>
        <taxon>Pseudomonadati</taxon>
        <taxon>Thermodesulfobacteriota</taxon>
        <taxon>Desulfobacteria</taxon>
        <taxon>Desulfobacterales</taxon>
        <taxon>Desulfobacterales incertae sedis</taxon>
        <taxon>Candidatus Desulfatibia</taxon>
    </lineage>
</organism>
<dbReference type="EMBL" id="JACNIG010000044">
    <property type="protein sequence ID" value="MBC8430452.1"/>
    <property type="molecule type" value="Genomic_DNA"/>
</dbReference>
<evidence type="ECO:0000313" key="3">
    <source>
        <dbReference type="Proteomes" id="UP000605201"/>
    </source>
</evidence>
<comment type="caution">
    <text evidence="2">The sequence shown here is derived from an EMBL/GenBank/DDBJ whole genome shotgun (WGS) entry which is preliminary data.</text>
</comment>
<sequence length="197" mass="22961">MTENQDKKIRIVWTSEHNCIRVVKQVRALVKTGKYDIHGLAKQVSYGTQDFDKFSFYHNQKQFKNLIRDLDADLYVHSNEPNIQLNWIREVQPDAKIILDAHDLDSVRLGILPIEEHQAITNCDGILFVSKEVQAFILDLHRDQMRDKPTAVLEHYCNEEFLTDSCNPSPEKRKGIVYQGGAQSPPYKNSQYKYRQL</sequence>
<evidence type="ECO:0000313" key="2">
    <source>
        <dbReference type="EMBL" id="MBC8430452.1"/>
    </source>
</evidence>
<accession>A0A8J6NZI1</accession>
<dbReference type="SUPFAM" id="SSF53756">
    <property type="entry name" value="UDP-Glycosyltransferase/glycogen phosphorylase"/>
    <property type="match status" value="1"/>
</dbReference>
<gene>
    <name evidence="2" type="ORF">H8D96_00890</name>
</gene>
<proteinExistence type="predicted"/>
<reference evidence="2 3" key="1">
    <citation type="submission" date="2020-08" db="EMBL/GenBank/DDBJ databases">
        <title>Bridging the membrane lipid divide: bacteria of the FCB group superphylum have the potential to synthesize archaeal ether lipids.</title>
        <authorList>
            <person name="Villanueva L."/>
            <person name="Von Meijenfeldt F.A.B."/>
            <person name="Westbye A.B."/>
            <person name="Yadav S."/>
            <person name="Hopmans E.C."/>
            <person name="Dutilh B.E."/>
            <person name="Sinninghe Damste J.S."/>
        </authorList>
    </citation>
    <scope>NUCLEOTIDE SEQUENCE [LARGE SCALE GENOMIC DNA]</scope>
    <source>
        <strain evidence="2">NIOZ-UU17</strain>
    </source>
</reference>
<feature type="region of interest" description="Disordered" evidence="1">
    <location>
        <begin position="173"/>
        <end position="197"/>
    </location>
</feature>